<dbReference type="Gene3D" id="1.20.1720.10">
    <property type="entry name" value="Multidrug resistance protein D"/>
    <property type="match status" value="1"/>
</dbReference>
<evidence type="ECO:0000256" key="3">
    <source>
        <dbReference type="ARBA" id="ARBA00022475"/>
    </source>
</evidence>
<name>A0ABQ3M9J5_9PSEU</name>
<comment type="caution">
    <text evidence="9">The sequence shown here is derived from an EMBL/GenBank/DDBJ whole genome shotgun (WGS) entry which is preliminary data.</text>
</comment>
<dbReference type="PROSITE" id="PS50850">
    <property type="entry name" value="MFS"/>
    <property type="match status" value="1"/>
</dbReference>
<reference evidence="10" key="1">
    <citation type="journal article" date="2019" name="Int. J. Syst. Evol. Microbiol.">
        <title>The Global Catalogue of Microorganisms (GCM) 10K type strain sequencing project: providing services to taxonomists for standard genome sequencing and annotation.</title>
        <authorList>
            <consortium name="The Broad Institute Genomics Platform"/>
            <consortium name="The Broad Institute Genome Sequencing Center for Infectious Disease"/>
            <person name="Wu L."/>
            <person name="Ma J."/>
        </authorList>
    </citation>
    <scope>NUCLEOTIDE SEQUENCE [LARGE SCALE GENOMIC DNA]</scope>
    <source>
        <strain evidence="10">CGMCC 4.7367</strain>
    </source>
</reference>
<keyword evidence="3" id="KW-1003">Cell membrane</keyword>
<dbReference type="CDD" id="cd17321">
    <property type="entry name" value="MFS_MMR_MDR_like"/>
    <property type="match status" value="1"/>
</dbReference>
<keyword evidence="10" id="KW-1185">Reference proteome</keyword>
<dbReference type="InterPro" id="IPR020846">
    <property type="entry name" value="MFS_dom"/>
</dbReference>
<evidence type="ECO:0000259" key="8">
    <source>
        <dbReference type="PROSITE" id="PS50850"/>
    </source>
</evidence>
<feature type="transmembrane region" description="Helical" evidence="7">
    <location>
        <begin position="232"/>
        <end position="254"/>
    </location>
</feature>
<feature type="transmembrane region" description="Helical" evidence="7">
    <location>
        <begin position="302"/>
        <end position="325"/>
    </location>
</feature>
<evidence type="ECO:0000256" key="7">
    <source>
        <dbReference type="SAM" id="Phobius"/>
    </source>
</evidence>
<dbReference type="Proteomes" id="UP000605568">
    <property type="component" value="Unassembled WGS sequence"/>
</dbReference>
<dbReference type="InterPro" id="IPR036259">
    <property type="entry name" value="MFS_trans_sf"/>
</dbReference>
<dbReference type="EMBL" id="BNAR01000002">
    <property type="protein sequence ID" value="GHH32331.1"/>
    <property type="molecule type" value="Genomic_DNA"/>
</dbReference>
<keyword evidence="6 7" id="KW-0472">Membrane</keyword>
<keyword evidence="2" id="KW-0813">Transport</keyword>
<dbReference type="PANTHER" id="PTHR42718">
    <property type="entry name" value="MAJOR FACILITATOR SUPERFAMILY MULTIDRUG TRANSPORTER MFSC"/>
    <property type="match status" value="1"/>
</dbReference>
<sequence length="492" mass="49481">MTSKPRSTGQLALASPAGRWLIAVTSLGSGVVFLDGSVVNVALPAIGAELGGGFTTLQWVLDGYLLTLSALLLLGGALGDRYGRKLLFLSGLAVFTVASLGCGLAPSAEVLVAARLGQGVGGAMLVPGSLALIDAVVRPQDRGRAIGAWAGLSGVSTAVGPLLGGWLVDTASWRWVFLLNLPLALLTFVATVRHVPESSAHARSRLDIGGAVAVTLGLGGVTVALIDVPSHGWNTGTAVAAVLGTALLVVFVVIERRHPSPLLPMSMFRSAQFTGANLLTFTIYGALGGGLFLLTLQLQLGLHYSALEAGLATAPITLAILLLSSRIGAVAQRFGPLLPMTAGPALAAIGFVLLSGITTDSSYAGDVLPGVAVFGLGLATTIAPLTSAVLAAVPDDHVGAASGANNAISRVAGLLAIAVLPAAAGIDLRAAEPSATGFAAAMRIAAAACAASVIIALLTIRRGRPADGRTQVVPDHPCQTIRSSNLHAVPPA</sequence>
<feature type="transmembrane region" description="Helical" evidence="7">
    <location>
        <begin position="20"/>
        <end position="43"/>
    </location>
</feature>
<dbReference type="InterPro" id="IPR004638">
    <property type="entry name" value="EmrB-like"/>
</dbReference>
<evidence type="ECO:0000313" key="9">
    <source>
        <dbReference type="EMBL" id="GHH32331.1"/>
    </source>
</evidence>
<comment type="subcellular location">
    <subcellularLocation>
        <location evidence="1">Cell membrane</location>
        <topology evidence="1">Multi-pass membrane protein</topology>
    </subcellularLocation>
</comment>
<keyword evidence="4 7" id="KW-0812">Transmembrane</keyword>
<feature type="transmembrane region" description="Helical" evidence="7">
    <location>
        <begin position="337"/>
        <end position="359"/>
    </location>
</feature>
<dbReference type="Gene3D" id="1.20.1250.20">
    <property type="entry name" value="MFS general substrate transporter like domains"/>
    <property type="match status" value="1"/>
</dbReference>
<evidence type="ECO:0000256" key="4">
    <source>
        <dbReference type="ARBA" id="ARBA00022692"/>
    </source>
</evidence>
<accession>A0ABQ3M9J5</accession>
<proteinExistence type="predicted"/>
<dbReference type="Pfam" id="PF07690">
    <property type="entry name" value="MFS_1"/>
    <property type="match status" value="1"/>
</dbReference>
<feature type="domain" description="Major facilitator superfamily (MFS) profile" evidence="8">
    <location>
        <begin position="21"/>
        <end position="464"/>
    </location>
</feature>
<feature type="transmembrane region" description="Helical" evidence="7">
    <location>
        <begin position="275"/>
        <end position="296"/>
    </location>
</feature>
<dbReference type="NCBIfam" id="TIGR00711">
    <property type="entry name" value="efflux_EmrB"/>
    <property type="match status" value="1"/>
</dbReference>
<evidence type="ECO:0000256" key="2">
    <source>
        <dbReference type="ARBA" id="ARBA00022448"/>
    </source>
</evidence>
<protein>
    <submittedName>
        <fullName evidence="9">MFS transporter</fullName>
    </submittedName>
</protein>
<feature type="transmembrane region" description="Helical" evidence="7">
    <location>
        <begin position="407"/>
        <end position="426"/>
    </location>
</feature>
<feature type="transmembrane region" description="Helical" evidence="7">
    <location>
        <begin position="112"/>
        <end position="133"/>
    </location>
</feature>
<feature type="transmembrane region" description="Helical" evidence="7">
    <location>
        <begin position="86"/>
        <end position="106"/>
    </location>
</feature>
<dbReference type="SUPFAM" id="SSF103473">
    <property type="entry name" value="MFS general substrate transporter"/>
    <property type="match status" value="1"/>
</dbReference>
<feature type="transmembrane region" description="Helical" evidence="7">
    <location>
        <begin position="438"/>
        <end position="460"/>
    </location>
</feature>
<dbReference type="InterPro" id="IPR011701">
    <property type="entry name" value="MFS"/>
</dbReference>
<feature type="transmembrane region" description="Helical" evidence="7">
    <location>
        <begin position="63"/>
        <end position="79"/>
    </location>
</feature>
<feature type="transmembrane region" description="Helical" evidence="7">
    <location>
        <begin position="145"/>
        <end position="167"/>
    </location>
</feature>
<dbReference type="RefSeq" id="WP_191296635.1">
    <property type="nucleotide sequence ID" value="NZ_BNAR01000002.1"/>
</dbReference>
<feature type="transmembrane region" description="Helical" evidence="7">
    <location>
        <begin position="371"/>
        <end position="395"/>
    </location>
</feature>
<evidence type="ECO:0000256" key="5">
    <source>
        <dbReference type="ARBA" id="ARBA00022989"/>
    </source>
</evidence>
<feature type="transmembrane region" description="Helical" evidence="7">
    <location>
        <begin position="173"/>
        <end position="196"/>
    </location>
</feature>
<organism evidence="9 10">
    <name type="scientific">Lentzea cavernae</name>
    <dbReference type="NCBI Taxonomy" id="2020703"/>
    <lineage>
        <taxon>Bacteria</taxon>
        <taxon>Bacillati</taxon>
        <taxon>Actinomycetota</taxon>
        <taxon>Actinomycetes</taxon>
        <taxon>Pseudonocardiales</taxon>
        <taxon>Pseudonocardiaceae</taxon>
        <taxon>Lentzea</taxon>
    </lineage>
</organism>
<evidence type="ECO:0000256" key="1">
    <source>
        <dbReference type="ARBA" id="ARBA00004651"/>
    </source>
</evidence>
<evidence type="ECO:0000313" key="10">
    <source>
        <dbReference type="Proteomes" id="UP000605568"/>
    </source>
</evidence>
<evidence type="ECO:0000256" key="6">
    <source>
        <dbReference type="ARBA" id="ARBA00023136"/>
    </source>
</evidence>
<dbReference type="PANTHER" id="PTHR42718:SF42">
    <property type="entry name" value="EXPORT PROTEIN"/>
    <property type="match status" value="1"/>
</dbReference>
<keyword evidence="5 7" id="KW-1133">Transmembrane helix</keyword>
<feature type="transmembrane region" description="Helical" evidence="7">
    <location>
        <begin position="208"/>
        <end position="226"/>
    </location>
</feature>
<gene>
    <name evidence="9" type="ORF">GCM10017774_13080</name>
</gene>